<dbReference type="AlphaFoldDB" id="A0A9J6BWX8"/>
<gene>
    <name evidence="7" type="ORF">PVAND_004370</name>
</gene>
<comment type="subcellular location">
    <subcellularLocation>
        <location evidence="1">Mitochondrion</location>
    </subcellularLocation>
</comment>
<dbReference type="Pfam" id="PF04568">
    <property type="entry name" value="IATP"/>
    <property type="match status" value="1"/>
</dbReference>
<evidence type="ECO:0000256" key="3">
    <source>
        <dbReference type="ARBA" id="ARBA00022946"/>
    </source>
</evidence>
<dbReference type="PANTHER" id="PTHR48417">
    <property type="entry name" value="ATP SYNTHASE F1 SUBUNIT EPSILON"/>
    <property type="match status" value="1"/>
</dbReference>
<reference evidence="7" key="1">
    <citation type="submission" date="2021-03" db="EMBL/GenBank/DDBJ databases">
        <title>Chromosome level genome of the anhydrobiotic midge Polypedilum vanderplanki.</title>
        <authorList>
            <person name="Yoshida Y."/>
            <person name="Kikawada T."/>
            <person name="Gusev O."/>
        </authorList>
    </citation>
    <scope>NUCLEOTIDE SEQUENCE</scope>
    <source>
        <strain evidence="7">NIAS01</strain>
        <tissue evidence="7">Whole body or cell culture</tissue>
    </source>
</reference>
<sequence>MFRKSFQVTPRVASSIRMMSSKGPDHDTAGSIRAAGGSFAKMEVAHEEEYFYKLRQEQLHKLKEKKSSELEFREKAIKDHEEAINRHKQAIDELQ</sequence>
<evidence type="ECO:0000256" key="6">
    <source>
        <dbReference type="SAM" id="Coils"/>
    </source>
</evidence>
<keyword evidence="3" id="KW-0809">Transit peptide</keyword>
<evidence type="ECO:0000256" key="1">
    <source>
        <dbReference type="ARBA" id="ARBA00004173"/>
    </source>
</evidence>
<name>A0A9J6BWX8_POLVA</name>
<dbReference type="GO" id="GO:0005739">
    <property type="term" value="C:mitochondrion"/>
    <property type="evidence" value="ECO:0007669"/>
    <property type="project" value="UniProtKB-SubCell"/>
</dbReference>
<evidence type="ECO:0000313" key="7">
    <source>
        <dbReference type="EMBL" id="KAG5674396.1"/>
    </source>
</evidence>
<comment type="similarity">
    <text evidence="2">Belongs to the ATPase inhibitor family.</text>
</comment>
<accession>A0A9J6BWX8</accession>
<dbReference type="PANTHER" id="PTHR48417:SF1">
    <property type="entry name" value="ATP SYNTHASE F1 SUBUNIT EPSILON"/>
    <property type="match status" value="1"/>
</dbReference>
<evidence type="ECO:0000256" key="5">
    <source>
        <dbReference type="ARBA" id="ARBA00023128"/>
    </source>
</evidence>
<dbReference type="OrthoDB" id="10045676at2759"/>
<evidence type="ECO:0008006" key="9">
    <source>
        <dbReference type="Google" id="ProtNLM"/>
    </source>
</evidence>
<protein>
    <recommendedName>
        <fullName evidence="9">Mitochondrial ATPase inhibitor</fullName>
    </recommendedName>
</protein>
<dbReference type="Proteomes" id="UP001107558">
    <property type="component" value="Chromosome 2"/>
</dbReference>
<dbReference type="Gene3D" id="1.20.5.500">
    <property type="entry name" value="Single helix bin"/>
    <property type="match status" value="1"/>
</dbReference>
<comment type="caution">
    <text evidence="7">The sequence shown here is derived from an EMBL/GenBank/DDBJ whole genome shotgun (WGS) entry which is preliminary data.</text>
</comment>
<evidence type="ECO:0000313" key="8">
    <source>
        <dbReference type="Proteomes" id="UP001107558"/>
    </source>
</evidence>
<evidence type="ECO:0000256" key="2">
    <source>
        <dbReference type="ARBA" id="ARBA00010901"/>
    </source>
</evidence>
<dbReference type="EMBL" id="JADBJN010000002">
    <property type="protein sequence ID" value="KAG5674396.1"/>
    <property type="molecule type" value="Genomic_DNA"/>
</dbReference>
<dbReference type="GO" id="GO:0042030">
    <property type="term" value="F:ATPase inhibitor activity"/>
    <property type="evidence" value="ECO:0007669"/>
    <property type="project" value="InterPro"/>
</dbReference>
<dbReference type="SUPFAM" id="SSF64602">
    <property type="entry name" value="F1 ATPase inhibitor, IF1, C-terminal domain"/>
    <property type="match status" value="1"/>
</dbReference>
<dbReference type="InterPro" id="IPR007648">
    <property type="entry name" value="ATPase_inhibitor_mt"/>
</dbReference>
<feature type="coiled-coil region" evidence="6">
    <location>
        <begin position="63"/>
        <end position="93"/>
    </location>
</feature>
<keyword evidence="5" id="KW-0496">Mitochondrion</keyword>
<keyword evidence="4 6" id="KW-0175">Coiled coil</keyword>
<evidence type="ECO:0000256" key="4">
    <source>
        <dbReference type="ARBA" id="ARBA00023054"/>
    </source>
</evidence>
<keyword evidence="8" id="KW-1185">Reference proteome</keyword>
<organism evidence="7 8">
    <name type="scientific">Polypedilum vanderplanki</name>
    <name type="common">Sleeping chironomid midge</name>
    <dbReference type="NCBI Taxonomy" id="319348"/>
    <lineage>
        <taxon>Eukaryota</taxon>
        <taxon>Metazoa</taxon>
        <taxon>Ecdysozoa</taxon>
        <taxon>Arthropoda</taxon>
        <taxon>Hexapoda</taxon>
        <taxon>Insecta</taxon>
        <taxon>Pterygota</taxon>
        <taxon>Neoptera</taxon>
        <taxon>Endopterygota</taxon>
        <taxon>Diptera</taxon>
        <taxon>Nematocera</taxon>
        <taxon>Chironomoidea</taxon>
        <taxon>Chironomidae</taxon>
        <taxon>Chironominae</taxon>
        <taxon>Polypedilum</taxon>
        <taxon>Polypedilum</taxon>
    </lineage>
</organism>
<proteinExistence type="inferred from homology"/>